<dbReference type="Pfam" id="PF14638">
    <property type="entry name" value="FNIP_C"/>
    <property type="match status" value="1"/>
</dbReference>
<gene>
    <name evidence="2" type="ORF">g.12762</name>
</gene>
<dbReference type="PANTHER" id="PTHR21634:SF9">
    <property type="entry name" value="RE13835P"/>
    <property type="match status" value="1"/>
</dbReference>
<dbReference type="PRINTS" id="PR02073">
    <property type="entry name" value="FOLLICULNIP1"/>
</dbReference>
<dbReference type="EMBL" id="GEDC01018183">
    <property type="protein sequence ID" value="JAS19115.1"/>
    <property type="molecule type" value="Transcribed_RNA"/>
</dbReference>
<organism evidence="2">
    <name type="scientific">Clastoptera arizonana</name>
    <name type="common">Arizona spittle bug</name>
    <dbReference type="NCBI Taxonomy" id="38151"/>
    <lineage>
        <taxon>Eukaryota</taxon>
        <taxon>Metazoa</taxon>
        <taxon>Ecdysozoa</taxon>
        <taxon>Arthropoda</taxon>
        <taxon>Hexapoda</taxon>
        <taxon>Insecta</taxon>
        <taxon>Pterygota</taxon>
        <taxon>Neoptera</taxon>
        <taxon>Paraneoptera</taxon>
        <taxon>Hemiptera</taxon>
        <taxon>Auchenorrhyncha</taxon>
        <taxon>Cercopoidea</taxon>
        <taxon>Clastopteridae</taxon>
        <taxon>Clastoptera</taxon>
    </lineage>
</organism>
<evidence type="ECO:0000313" key="2">
    <source>
        <dbReference type="EMBL" id="JAS19115.1"/>
    </source>
</evidence>
<dbReference type="InterPro" id="IPR028086">
    <property type="entry name" value="FNIP_C_dom"/>
</dbReference>
<dbReference type="PROSITE" id="PS51836">
    <property type="entry name" value="DENN_FNIP12"/>
    <property type="match status" value="1"/>
</dbReference>
<dbReference type="GO" id="GO:0042030">
    <property type="term" value="F:ATPase inhibitor activity"/>
    <property type="evidence" value="ECO:0007669"/>
    <property type="project" value="TreeGrafter"/>
</dbReference>
<protein>
    <recommendedName>
        <fullName evidence="1">UDENN FNIP1/2-type domain-containing protein</fullName>
    </recommendedName>
</protein>
<dbReference type="GO" id="GO:0005737">
    <property type="term" value="C:cytoplasm"/>
    <property type="evidence" value="ECO:0007669"/>
    <property type="project" value="TreeGrafter"/>
</dbReference>
<name>A0A1B6D0I8_9HEMI</name>
<dbReference type="InterPro" id="IPR026156">
    <property type="entry name" value="FNIP_fam"/>
</dbReference>
<reference evidence="2" key="1">
    <citation type="submission" date="2015-12" db="EMBL/GenBank/DDBJ databases">
        <title>De novo transcriptome assembly of four potential Pierce s Disease insect vectors from Arizona vineyards.</title>
        <authorList>
            <person name="Tassone E.E."/>
        </authorList>
    </citation>
    <scope>NUCLEOTIDE SEQUENCE</scope>
</reference>
<evidence type="ECO:0000259" key="1">
    <source>
        <dbReference type="PROSITE" id="PS51836"/>
    </source>
</evidence>
<dbReference type="InterPro" id="IPR037545">
    <property type="entry name" value="DENN_FNIP1/2"/>
</dbReference>
<proteinExistence type="predicted"/>
<accession>A0A1B6D0I8</accession>
<dbReference type="AlphaFoldDB" id="A0A1B6D0I8"/>
<sequence>SEILMRENKNYGEGNKLLTVAQKSYENMNYRTNSEMLNDCRTKSEFFNDLSENSSMISNSDCFHTSVKVDKKDYLSVGIDIPILKTIDIGGSKETNLAKSMFGGLNDHYIPEMVLQGLSKVDSGWEAKLKKDLILEAHATDLNNDITESVCIVANADTWEVLLISSHTVVVDKAMSGVGIHVDMSPLVANIMETTHHLCKLDLPPQMCLNHIESKLSELCVRSQALAELLLSSEFLDMATLTSTLDLDPNDVPLLLSVASTHTPQVTREYGLSFQ</sequence>
<dbReference type="PANTHER" id="PTHR21634">
    <property type="entry name" value="RE13835P"/>
    <property type="match status" value="1"/>
</dbReference>
<dbReference type="GO" id="GO:0051087">
    <property type="term" value="F:protein-folding chaperone binding"/>
    <property type="evidence" value="ECO:0007669"/>
    <property type="project" value="TreeGrafter"/>
</dbReference>
<feature type="domain" description="UDENN FNIP1/2-type" evidence="1">
    <location>
        <begin position="1"/>
        <end position="262"/>
    </location>
</feature>
<feature type="non-terminal residue" evidence="2">
    <location>
        <position position="1"/>
    </location>
</feature>